<proteinExistence type="predicted"/>
<keyword evidence="1" id="KW-1133">Transmembrane helix</keyword>
<feature type="transmembrane region" description="Helical" evidence="1">
    <location>
        <begin position="101"/>
        <end position="119"/>
    </location>
</feature>
<reference evidence="2 3" key="1">
    <citation type="submission" date="2018-11" db="EMBL/GenBank/DDBJ databases">
        <title>Neisseria weixii sp. nov. isolated from the rectal contents of plateau pika (Ochotona cruzoniae).</title>
        <authorList>
            <person name="Zhang G."/>
        </authorList>
    </citation>
    <scope>NUCLEOTIDE SEQUENCE [LARGE SCALE GENOMIC DNA]</scope>
    <source>
        <strain evidence="2 3">10009</strain>
    </source>
</reference>
<accession>A0A3N4MTL4</accession>
<comment type="caution">
    <text evidence="2">The sequence shown here is derived from an EMBL/GenBank/DDBJ whole genome shotgun (WGS) entry which is preliminary data.</text>
</comment>
<dbReference type="Proteomes" id="UP000272412">
    <property type="component" value="Unassembled WGS sequence"/>
</dbReference>
<evidence type="ECO:0000313" key="2">
    <source>
        <dbReference type="EMBL" id="RPD87041.1"/>
    </source>
</evidence>
<feature type="transmembrane region" description="Helical" evidence="1">
    <location>
        <begin position="6"/>
        <end position="24"/>
    </location>
</feature>
<evidence type="ECO:0000313" key="3">
    <source>
        <dbReference type="Proteomes" id="UP000272412"/>
    </source>
</evidence>
<feature type="transmembrane region" description="Helical" evidence="1">
    <location>
        <begin position="39"/>
        <end position="59"/>
    </location>
</feature>
<name>A0A3N4MTL4_9NEIS</name>
<sequence length="121" mass="13628">MRVAVFLVGLAVYALILTLQYQIIKRGLYCNPHAVNFRARYAVLSTFLIQFVVLLGFGLPPKMAATIVAAVVLNILLGFLWLFFVATNADQMWRSSRQKRWLLWPLTAASVLSVIIGFLNI</sequence>
<dbReference type="EMBL" id="RPFL01000016">
    <property type="protein sequence ID" value="RPD87041.1"/>
    <property type="molecule type" value="Genomic_DNA"/>
</dbReference>
<gene>
    <name evidence="2" type="ORF">EGK74_06925</name>
</gene>
<keyword evidence="3" id="KW-1185">Reference proteome</keyword>
<protein>
    <submittedName>
        <fullName evidence="2">Uncharacterized protein</fullName>
    </submittedName>
</protein>
<dbReference type="AlphaFoldDB" id="A0A3N4MTL4"/>
<keyword evidence="1" id="KW-0812">Transmembrane</keyword>
<feature type="transmembrane region" description="Helical" evidence="1">
    <location>
        <begin position="65"/>
        <end position="89"/>
    </location>
</feature>
<keyword evidence="1" id="KW-0472">Membrane</keyword>
<dbReference type="OrthoDB" id="9963995at2"/>
<organism evidence="2 3">
    <name type="scientific">Neisseria weixii</name>
    <dbReference type="NCBI Taxonomy" id="1853276"/>
    <lineage>
        <taxon>Bacteria</taxon>
        <taxon>Pseudomonadati</taxon>
        <taxon>Pseudomonadota</taxon>
        <taxon>Betaproteobacteria</taxon>
        <taxon>Neisseriales</taxon>
        <taxon>Neisseriaceae</taxon>
        <taxon>Neisseria</taxon>
    </lineage>
</organism>
<evidence type="ECO:0000256" key="1">
    <source>
        <dbReference type="SAM" id="Phobius"/>
    </source>
</evidence>